<keyword evidence="3" id="KW-1003">Cell membrane</keyword>
<feature type="transmembrane region" description="Helical" evidence="11">
    <location>
        <begin position="256"/>
        <end position="281"/>
    </location>
</feature>
<keyword evidence="5 11" id="KW-0812">Transmembrane</keyword>
<keyword evidence="15" id="KW-1185">Reference proteome</keyword>
<dbReference type="GO" id="GO:0005524">
    <property type="term" value="F:ATP binding"/>
    <property type="evidence" value="ECO:0007669"/>
    <property type="project" value="UniProtKB-KW"/>
</dbReference>
<accession>C7R409</accession>
<dbReference type="Pfam" id="PF00664">
    <property type="entry name" value="ABC_membrane"/>
    <property type="match status" value="1"/>
</dbReference>
<evidence type="ECO:0000256" key="4">
    <source>
        <dbReference type="ARBA" id="ARBA00022519"/>
    </source>
</evidence>
<reference evidence="14 15" key="1">
    <citation type="journal article" date="2009" name="Stand. Genomic Sci.">
        <title>Complete genome sequence of Jonesia denitrificans type strain (Prevot 55134).</title>
        <authorList>
            <person name="Pukall R."/>
            <person name="Gehrich-Schroter G."/>
            <person name="Lapidus A."/>
            <person name="Nolan M."/>
            <person name="Glavina Del Rio T."/>
            <person name="Lucas S."/>
            <person name="Chen F."/>
            <person name="Tice H."/>
            <person name="Pitluck S."/>
            <person name="Cheng J.F."/>
            <person name="Copeland A."/>
            <person name="Saunders E."/>
            <person name="Brettin T."/>
            <person name="Detter J.C."/>
            <person name="Bruce D."/>
            <person name="Goodwin L."/>
            <person name="Pati A."/>
            <person name="Ivanova N."/>
            <person name="Mavromatis K."/>
            <person name="Ovchinnikova G."/>
            <person name="Chen A."/>
            <person name="Palaniappan K."/>
            <person name="Land M."/>
            <person name="Hauser L."/>
            <person name="Chang Y.J."/>
            <person name="Jeffries C.D."/>
            <person name="Chain P."/>
            <person name="Goker M."/>
            <person name="Bristow J."/>
            <person name="Eisen J.A."/>
            <person name="Markowitz V."/>
            <person name="Hugenholtz P."/>
            <person name="Kyrpides N.C."/>
            <person name="Klenk H.P."/>
            <person name="Han C."/>
        </authorList>
    </citation>
    <scope>NUCLEOTIDE SEQUENCE [LARGE SCALE GENOMIC DNA]</scope>
    <source>
        <strain evidence="15">ATCC 14870 / DSM 20603 / BCRC 15368 / CIP 55.134 / JCM 11481 / NBRC 15587 / NCTC 10816 / Prevot 55134</strain>
    </source>
</reference>
<dbReference type="InterPro" id="IPR003439">
    <property type="entry name" value="ABC_transporter-like_ATP-bd"/>
</dbReference>
<dbReference type="InterPro" id="IPR039421">
    <property type="entry name" value="Type_1_exporter"/>
</dbReference>
<evidence type="ECO:0000256" key="2">
    <source>
        <dbReference type="ARBA" id="ARBA00022448"/>
    </source>
</evidence>
<gene>
    <name evidence="14" type="ordered locus">Jden_1210</name>
</gene>
<evidence type="ECO:0000313" key="14">
    <source>
        <dbReference type="EMBL" id="ACV08866.1"/>
    </source>
</evidence>
<dbReference type="SMART" id="SM00382">
    <property type="entry name" value="AAA"/>
    <property type="match status" value="1"/>
</dbReference>
<comment type="similarity">
    <text evidence="10">Belongs to the ABC transporter superfamily. Siderophore-Fe(3+) uptake transporter (SIUT) (TC 3.A.1.21) family.</text>
</comment>
<dbReference type="InterPro" id="IPR027417">
    <property type="entry name" value="P-loop_NTPase"/>
</dbReference>
<evidence type="ECO:0000256" key="1">
    <source>
        <dbReference type="ARBA" id="ARBA00004429"/>
    </source>
</evidence>
<feature type="transmembrane region" description="Helical" evidence="11">
    <location>
        <begin position="145"/>
        <end position="165"/>
    </location>
</feature>
<proteinExistence type="inferred from homology"/>
<evidence type="ECO:0000256" key="5">
    <source>
        <dbReference type="ARBA" id="ARBA00022692"/>
    </source>
</evidence>
<dbReference type="PANTHER" id="PTHR43394:SF1">
    <property type="entry name" value="ATP-BINDING CASSETTE SUB-FAMILY B MEMBER 10, MITOCHONDRIAL"/>
    <property type="match status" value="1"/>
</dbReference>
<dbReference type="RefSeq" id="WP_015771494.1">
    <property type="nucleotide sequence ID" value="NC_013174.1"/>
</dbReference>
<organism evidence="14 15">
    <name type="scientific">Jonesia denitrificans (strain ATCC 14870 / DSM 20603 / BCRC 15368 / CIP 55.134 / JCM 11481 / NBRC 15587 / NCTC 10816 / Prevot 55134)</name>
    <name type="common">Listeria denitrificans</name>
    <dbReference type="NCBI Taxonomy" id="471856"/>
    <lineage>
        <taxon>Bacteria</taxon>
        <taxon>Bacillati</taxon>
        <taxon>Actinomycetota</taxon>
        <taxon>Actinomycetes</taxon>
        <taxon>Micrococcales</taxon>
        <taxon>Jonesiaceae</taxon>
        <taxon>Jonesia</taxon>
    </lineage>
</organism>
<name>C7R409_JONDD</name>
<feature type="domain" description="ABC transporter" evidence="12">
    <location>
        <begin position="354"/>
        <end position="596"/>
    </location>
</feature>
<protein>
    <submittedName>
        <fullName evidence="14">ABC transporter related</fullName>
    </submittedName>
</protein>
<dbReference type="InterPro" id="IPR011527">
    <property type="entry name" value="ABC1_TM_dom"/>
</dbReference>
<evidence type="ECO:0000256" key="11">
    <source>
        <dbReference type="SAM" id="Phobius"/>
    </source>
</evidence>
<evidence type="ECO:0000256" key="3">
    <source>
        <dbReference type="ARBA" id="ARBA00022475"/>
    </source>
</evidence>
<keyword evidence="4" id="KW-0997">Cell inner membrane</keyword>
<dbReference type="GO" id="GO:0015421">
    <property type="term" value="F:ABC-type oligopeptide transporter activity"/>
    <property type="evidence" value="ECO:0007669"/>
    <property type="project" value="TreeGrafter"/>
</dbReference>
<dbReference type="OrthoDB" id="9806127at2"/>
<evidence type="ECO:0000256" key="6">
    <source>
        <dbReference type="ARBA" id="ARBA00022741"/>
    </source>
</evidence>
<feature type="domain" description="ABC transmembrane type-1" evidence="13">
    <location>
        <begin position="35"/>
        <end position="318"/>
    </location>
</feature>
<evidence type="ECO:0000256" key="8">
    <source>
        <dbReference type="ARBA" id="ARBA00022989"/>
    </source>
</evidence>
<dbReference type="InterPro" id="IPR003593">
    <property type="entry name" value="AAA+_ATPase"/>
</dbReference>
<dbReference type="Gene3D" id="3.40.50.300">
    <property type="entry name" value="P-loop containing nucleotide triphosphate hydrolases"/>
    <property type="match status" value="1"/>
</dbReference>
<keyword evidence="6" id="KW-0547">Nucleotide-binding</keyword>
<dbReference type="STRING" id="471856.Jden_1210"/>
<dbReference type="AlphaFoldDB" id="C7R409"/>
<dbReference type="GO" id="GO:0005886">
    <property type="term" value="C:plasma membrane"/>
    <property type="evidence" value="ECO:0007669"/>
    <property type="project" value="UniProtKB-SubCell"/>
</dbReference>
<keyword evidence="8 11" id="KW-1133">Transmembrane helix</keyword>
<dbReference type="FunFam" id="3.40.50.300:FF:000221">
    <property type="entry name" value="Multidrug ABC transporter ATP-binding protein"/>
    <property type="match status" value="1"/>
</dbReference>
<dbReference type="Gene3D" id="1.20.1560.10">
    <property type="entry name" value="ABC transporter type 1, transmembrane domain"/>
    <property type="match status" value="1"/>
</dbReference>
<comment type="subcellular location">
    <subcellularLocation>
        <location evidence="1">Cell inner membrane</location>
        <topology evidence="1">Multi-pass membrane protein</topology>
    </subcellularLocation>
</comment>
<dbReference type="eggNOG" id="COG1132">
    <property type="taxonomic scope" value="Bacteria"/>
</dbReference>
<keyword evidence="7" id="KW-0067">ATP-binding</keyword>
<evidence type="ECO:0000256" key="9">
    <source>
        <dbReference type="ARBA" id="ARBA00023136"/>
    </source>
</evidence>
<dbReference type="PROSITE" id="PS50893">
    <property type="entry name" value="ABC_TRANSPORTER_2"/>
    <property type="match status" value="1"/>
</dbReference>
<evidence type="ECO:0000259" key="12">
    <source>
        <dbReference type="PROSITE" id="PS50893"/>
    </source>
</evidence>
<evidence type="ECO:0000259" key="13">
    <source>
        <dbReference type="PROSITE" id="PS50929"/>
    </source>
</evidence>
<evidence type="ECO:0000256" key="10">
    <source>
        <dbReference type="ARBA" id="ARBA00023455"/>
    </source>
</evidence>
<dbReference type="SUPFAM" id="SSF52540">
    <property type="entry name" value="P-loop containing nucleoside triphosphate hydrolases"/>
    <property type="match status" value="1"/>
</dbReference>
<dbReference type="GO" id="GO:0016887">
    <property type="term" value="F:ATP hydrolysis activity"/>
    <property type="evidence" value="ECO:0007669"/>
    <property type="project" value="InterPro"/>
</dbReference>
<dbReference type="SUPFAM" id="SSF90123">
    <property type="entry name" value="ABC transporter transmembrane region"/>
    <property type="match status" value="1"/>
</dbReference>
<sequence>MKTTSSNIAQTSQLGVWATVRRGVATTPELVDGLWWTLLLALAAAGGKVAVPIAIQQAVDATTESTAVVSQLTGILTIAVIAIIVAAGATMIVNMKLVSNAERALARLRREAFDHIHQLSILTQNTERRGALVSRVTSDVDTISMFVQWGGLMLLTSLLQIAAATTVMLVYSWQLTLLVWITFIPFMLILRPAQQRVNRSFTAVRQRMGELLGTVSETVVGSATIYSNGVGATFRDRLMDRIEAHRQSGVQAMTRVALAFSAGVFAANIVLVVVIVAGAYLGVAGNISSGQLVAFLFLTQLFTGPVQLATEVLNELQNAVAGWRRVLAVLDTDADVTSPVSTRGQRSYQGGATLALHAVGYHYPGGPQVLHDVSLTIPAGTRYAIVGETGSGKTTLAKLITRFSDPTHGHITFDGIDLRDYSNEDLRAAILLIPQEGFLFHATLAQNIGYGLTVRYPTITPAEQEAHIARAVSELGLQTWVDTLPQGLNTSVGQRGERLSAGERQLVALARAYLSRAELIVMDEVTSAVDPATEVMIARALEKLMQEKTTITIAHRLSTAAVSDAIIVMDHGKVVEQGTHTELFQAGGRYTDMYNAWISQTTTATARPTSPRTSS</sequence>
<dbReference type="PROSITE" id="PS00211">
    <property type="entry name" value="ABC_TRANSPORTER_1"/>
    <property type="match status" value="1"/>
</dbReference>
<keyword evidence="2" id="KW-0813">Transport</keyword>
<evidence type="ECO:0000313" key="15">
    <source>
        <dbReference type="Proteomes" id="UP000000628"/>
    </source>
</evidence>
<dbReference type="InterPro" id="IPR036640">
    <property type="entry name" value="ABC1_TM_sf"/>
</dbReference>
<dbReference type="EMBL" id="CP001706">
    <property type="protein sequence ID" value="ACV08866.1"/>
    <property type="molecule type" value="Genomic_DNA"/>
</dbReference>
<dbReference type="Pfam" id="PF00005">
    <property type="entry name" value="ABC_tran"/>
    <property type="match status" value="1"/>
</dbReference>
<evidence type="ECO:0000256" key="7">
    <source>
        <dbReference type="ARBA" id="ARBA00022840"/>
    </source>
</evidence>
<dbReference type="Proteomes" id="UP000000628">
    <property type="component" value="Chromosome"/>
</dbReference>
<dbReference type="HOGENOM" id="CLU_000604_84_3_11"/>
<feature type="transmembrane region" description="Helical" evidence="11">
    <location>
        <begin position="75"/>
        <end position="93"/>
    </location>
</feature>
<feature type="transmembrane region" description="Helical" evidence="11">
    <location>
        <begin position="34"/>
        <end position="55"/>
    </location>
</feature>
<dbReference type="CDD" id="cd07346">
    <property type="entry name" value="ABC_6TM_exporters"/>
    <property type="match status" value="1"/>
</dbReference>
<dbReference type="KEGG" id="jde:Jden_1210"/>
<feature type="transmembrane region" description="Helical" evidence="11">
    <location>
        <begin position="171"/>
        <end position="190"/>
    </location>
</feature>
<dbReference type="PANTHER" id="PTHR43394">
    <property type="entry name" value="ATP-DEPENDENT PERMEASE MDL1, MITOCHONDRIAL"/>
    <property type="match status" value="1"/>
</dbReference>
<dbReference type="PROSITE" id="PS50929">
    <property type="entry name" value="ABC_TM1F"/>
    <property type="match status" value="1"/>
</dbReference>
<dbReference type="InterPro" id="IPR017871">
    <property type="entry name" value="ABC_transporter-like_CS"/>
</dbReference>
<keyword evidence="9 11" id="KW-0472">Membrane</keyword>